<gene>
    <name evidence="2" type="ORF">ACRB68_59440</name>
</gene>
<dbReference type="OrthoDB" id="3481647at2"/>
<feature type="compositionally biased region" description="Basic and acidic residues" evidence="1">
    <location>
        <begin position="1"/>
        <end position="13"/>
    </location>
</feature>
<dbReference type="Proteomes" id="UP000487268">
    <property type="component" value="Unassembled WGS sequence"/>
</dbReference>
<feature type="region of interest" description="Disordered" evidence="1">
    <location>
        <begin position="1"/>
        <end position="78"/>
    </location>
</feature>
<protein>
    <submittedName>
        <fullName evidence="2">Uncharacterized protein</fullName>
    </submittedName>
</protein>
<keyword evidence="3" id="KW-1185">Reference proteome</keyword>
<name>A0A7K0C416_9ACTN</name>
<evidence type="ECO:0000313" key="3">
    <source>
        <dbReference type="Proteomes" id="UP000487268"/>
    </source>
</evidence>
<proteinExistence type="predicted"/>
<dbReference type="EMBL" id="WEGH01000004">
    <property type="protein sequence ID" value="MQY07842.1"/>
    <property type="molecule type" value="Genomic_DNA"/>
</dbReference>
<accession>A0A7K0C416</accession>
<evidence type="ECO:0000313" key="2">
    <source>
        <dbReference type="EMBL" id="MQY07842.1"/>
    </source>
</evidence>
<reference evidence="2 3" key="1">
    <citation type="submission" date="2019-10" db="EMBL/GenBank/DDBJ databases">
        <title>Actinomadura rubteroloni sp. nov. and Actinomadura macrotermitis sp. nov., isolated from the gut of fungus growing-termite Macrotermes natalensis.</title>
        <authorList>
            <person name="Benndorf R."/>
            <person name="Martin K."/>
            <person name="Kuefner M."/>
            <person name="De Beer W."/>
            <person name="Kaster A.-K."/>
            <person name="Vollmers J."/>
            <person name="Poulsen M."/>
            <person name="Beemelmanns C."/>
        </authorList>
    </citation>
    <scope>NUCLEOTIDE SEQUENCE [LARGE SCALE GENOMIC DNA]</scope>
    <source>
        <strain evidence="2 3">RB68</strain>
    </source>
</reference>
<dbReference type="AlphaFoldDB" id="A0A7K0C416"/>
<evidence type="ECO:0000256" key="1">
    <source>
        <dbReference type="SAM" id="MobiDB-lite"/>
    </source>
</evidence>
<comment type="caution">
    <text evidence="2">The sequence shown here is derived from an EMBL/GenBank/DDBJ whole genome shotgun (WGS) entry which is preliminary data.</text>
</comment>
<organism evidence="2 3">
    <name type="scientific">Actinomadura macrotermitis</name>
    <dbReference type="NCBI Taxonomy" id="2585200"/>
    <lineage>
        <taxon>Bacteria</taxon>
        <taxon>Bacillati</taxon>
        <taxon>Actinomycetota</taxon>
        <taxon>Actinomycetes</taxon>
        <taxon>Streptosporangiales</taxon>
        <taxon>Thermomonosporaceae</taxon>
        <taxon>Actinomadura</taxon>
    </lineage>
</organism>
<sequence length="78" mass="8177">MSNSDDLGHAPEHPDDEFFAPVTQGGDATGGTTSAYEDEKDTEDLSGTGVPGVRTDRADTLPPDPEGVAEAERTDDSR</sequence>
<dbReference type="RefSeq" id="WP_153538342.1">
    <property type="nucleotide sequence ID" value="NZ_WEGH01000004.1"/>
</dbReference>